<dbReference type="GO" id="GO:0016491">
    <property type="term" value="F:oxidoreductase activity"/>
    <property type="evidence" value="ECO:0007669"/>
    <property type="project" value="InterPro"/>
</dbReference>
<keyword evidence="2" id="KW-0288">FMN</keyword>
<reference evidence="3" key="1">
    <citation type="submission" date="2020-11" db="EMBL/GenBank/DDBJ databases">
        <authorList>
            <person name="Thieme N."/>
            <person name="Liebl W."/>
            <person name="Zverlov V."/>
        </authorList>
    </citation>
    <scope>NUCLEOTIDE SEQUENCE</scope>
    <source>
        <strain evidence="3">NT08</strain>
    </source>
</reference>
<evidence type="ECO:0000256" key="2">
    <source>
        <dbReference type="ARBA" id="ARBA00022643"/>
    </source>
</evidence>
<dbReference type="PANTHER" id="PTHR43278">
    <property type="entry name" value="NAD(P)H-DEPENDENT FMN-CONTAINING OXIDOREDUCTASE YWQN-RELATED"/>
    <property type="match status" value="1"/>
</dbReference>
<dbReference type="Pfam" id="PF03358">
    <property type="entry name" value="FMN_red"/>
    <property type="match status" value="1"/>
</dbReference>
<dbReference type="InterPro" id="IPR029039">
    <property type="entry name" value="Flavoprotein-like_sf"/>
</dbReference>
<evidence type="ECO:0000313" key="4">
    <source>
        <dbReference type="Proteomes" id="UP000631418"/>
    </source>
</evidence>
<comment type="caution">
    <text evidence="3">The sequence shown here is derived from an EMBL/GenBank/DDBJ whole genome shotgun (WGS) entry which is preliminary data.</text>
</comment>
<dbReference type="AlphaFoldDB" id="A0A1S8R0C4"/>
<dbReference type="SUPFAM" id="SSF52218">
    <property type="entry name" value="Flavoproteins"/>
    <property type="match status" value="1"/>
</dbReference>
<gene>
    <name evidence="3" type="ORF">IS491_08330</name>
</gene>
<dbReference type="Gene3D" id="3.40.50.360">
    <property type="match status" value="1"/>
</dbReference>
<protein>
    <submittedName>
        <fullName evidence="3">Flavodoxin family protein</fullName>
    </submittedName>
</protein>
<dbReference type="InterPro" id="IPR051796">
    <property type="entry name" value="ISF_SsuE-like"/>
</dbReference>
<dbReference type="InterPro" id="IPR005025">
    <property type="entry name" value="FMN_Rdtase-like_dom"/>
</dbReference>
<proteinExistence type="predicted"/>
<evidence type="ECO:0000256" key="1">
    <source>
        <dbReference type="ARBA" id="ARBA00022630"/>
    </source>
</evidence>
<evidence type="ECO:0000313" key="3">
    <source>
        <dbReference type="EMBL" id="MBF7808661.1"/>
    </source>
</evidence>
<dbReference type="RefSeq" id="WP_012060740.1">
    <property type="nucleotide sequence ID" value="NZ_CP053893.1"/>
</dbReference>
<keyword evidence="1" id="KW-0285">Flavoprotein</keyword>
<dbReference type="EMBL" id="JADOEF010000001">
    <property type="protein sequence ID" value="MBF7808661.1"/>
    <property type="molecule type" value="Genomic_DNA"/>
</dbReference>
<sequence length="238" mass="27296">MKKILGVIGSRKGDKSITYKFTKLLLDKIVNKCGNIQYEIITPDKYEIMPCLSCNNCFLKGNCVQDNNDSMGLIKEKILEADLIILGSPVFAHNVSGDMKTFIDRISYWLHVFRLANKKSITITTSASNGNINVNNYLSKILTMLGSQNILDIKITTMIPNLLNDTEFMKDELINYVDLICNELNDFACISTEIQETEFKSLKYYISNYDRTNSEYLYWENSGLNSCESYQEYLLKSR</sequence>
<dbReference type="OMA" id="IDRISYW"/>
<dbReference type="Proteomes" id="UP000631418">
    <property type="component" value="Unassembled WGS sequence"/>
</dbReference>
<name>A0A1S8R0C4_CLOBE</name>
<organism evidence="3 4">
    <name type="scientific">Clostridium beijerinckii</name>
    <name type="common">Clostridium MP</name>
    <dbReference type="NCBI Taxonomy" id="1520"/>
    <lineage>
        <taxon>Bacteria</taxon>
        <taxon>Bacillati</taxon>
        <taxon>Bacillota</taxon>
        <taxon>Clostridia</taxon>
        <taxon>Eubacteriales</taxon>
        <taxon>Clostridiaceae</taxon>
        <taxon>Clostridium</taxon>
    </lineage>
</organism>
<accession>A0A1S8R0C4</accession>
<dbReference type="PANTHER" id="PTHR43278:SF4">
    <property type="entry name" value="NAD(P)H-DEPENDENT FMN-CONTAINING OXIDOREDUCTASE YWQN-RELATED"/>
    <property type="match status" value="1"/>
</dbReference>